<comment type="caution">
    <text evidence="1">The sequence shown here is derived from an EMBL/GenBank/DDBJ whole genome shotgun (WGS) entry which is preliminary data.</text>
</comment>
<dbReference type="SUPFAM" id="SSF47240">
    <property type="entry name" value="Ferritin-like"/>
    <property type="match status" value="1"/>
</dbReference>
<dbReference type="CDD" id="cd00657">
    <property type="entry name" value="Ferritin_like"/>
    <property type="match status" value="1"/>
</dbReference>
<keyword evidence="2" id="KW-1185">Reference proteome</keyword>
<proteinExistence type="predicted"/>
<sequence length="375" mass="39770">MSVELLSMRRRLLLSLGLGAGVVTGASCIELASTDSCFEMAEEADDDGIVVHAQYRPEADGECLHENASAVSSSAKQEWCGAELEAVACGPVRNGDWCEYVVVFDEQPNPCAVIGRPFLVGAESVCAPVRQRGGWSAALGSVRLPEDPQLRAALSAHWAEVAQAEHASIAAFARFGLQLLQLGAPPRLLTACREAMVDETRHARAAFELAARFGGQGSLGPGSLPVADACADSDAVAILRDVVLEGCLGETRAAAEAREAARSCAEPTLRRALEAIAVDEERHAALAWSFVAWLLDARPELASTFAALVDSVLELPLVAPSGSVDAPSWGLLSAEARRRIDREVRRELVAPLAAALLARHQRADNSATQVHVRVC</sequence>
<gene>
    <name evidence="1" type="ORF">PPSIR1_36287</name>
</gene>
<dbReference type="AlphaFoldDB" id="A6G1G2"/>
<dbReference type="Gene3D" id="1.10.620.20">
    <property type="entry name" value="Ribonucleotide Reductase, subunit A"/>
    <property type="match status" value="1"/>
</dbReference>
<dbReference type="eggNOG" id="COG1633">
    <property type="taxonomic scope" value="Bacteria"/>
</dbReference>
<dbReference type="RefSeq" id="WP_006970561.1">
    <property type="nucleotide sequence ID" value="NZ_ABCS01000012.1"/>
</dbReference>
<dbReference type="GO" id="GO:0016491">
    <property type="term" value="F:oxidoreductase activity"/>
    <property type="evidence" value="ECO:0007669"/>
    <property type="project" value="InterPro"/>
</dbReference>
<accession>A6G1G2</accession>
<dbReference type="Proteomes" id="UP000005801">
    <property type="component" value="Unassembled WGS sequence"/>
</dbReference>
<organism evidence="1 2">
    <name type="scientific">Plesiocystis pacifica SIR-1</name>
    <dbReference type="NCBI Taxonomy" id="391625"/>
    <lineage>
        <taxon>Bacteria</taxon>
        <taxon>Pseudomonadati</taxon>
        <taxon>Myxococcota</taxon>
        <taxon>Polyangia</taxon>
        <taxon>Nannocystales</taxon>
        <taxon>Nannocystaceae</taxon>
        <taxon>Plesiocystis</taxon>
    </lineage>
</organism>
<evidence type="ECO:0000313" key="1">
    <source>
        <dbReference type="EMBL" id="EDM80226.1"/>
    </source>
</evidence>
<dbReference type="InterPro" id="IPR009078">
    <property type="entry name" value="Ferritin-like_SF"/>
</dbReference>
<dbReference type="STRING" id="391625.PPSIR1_36287"/>
<protein>
    <submittedName>
        <fullName evidence="1">Uncharacterized protein</fullName>
    </submittedName>
</protein>
<evidence type="ECO:0000313" key="2">
    <source>
        <dbReference type="Proteomes" id="UP000005801"/>
    </source>
</evidence>
<dbReference type="InterPro" id="IPR012348">
    <property type="entry name" value="RNR-like"/>
</dbReference>
<reference evidence="1 2" key="1">
    <citation type="submission" date="2007-06" db="EMBL/GenBank/DDBJ databases">
        <authorList>
            <person name="Shimkets L."/>
            <person name="Ferriera S."/>
            <person name="Johnson J."/>
            <person name="Kravitz S."/>
            <person name="Beeson K."/>
            <person name="Sutton G."/>
            <person name="Rogers Y.-H."/>
            <person name="Friedman R."/>
            <person name="Frazier M."/>
            <person name="Venter J.C."/>
        </authorList>
    </citation>
    <scope>NUCLEOTIDE SEQUENCE [LARGE SCALE GENOMIC DNA]</scope>
    <source>
        <strain evidence="1 2">SIR-1</strain>
    </source>
</reference>
<dbReference type="EMBL" id="ABCS01000012">
    <property type="protein sequence ID" value="EDM80226.1"/>
    <property type="molecule type" value="Genomic_DNA"/>
</dbReference>
<dbReference type="OrthoDB" id="5502251at2"/>
<name>A6G1G2_9BACT</name>